<protein>
    <submittedName>
        <fullName evidence="1">Uncharacterized protein</fullName>
    </submittedName>
</protein>
<proteinExistence type="predicted"/>
<evidence type="ECO:0000313" key="2">
    <source>
        <dbReference type="Proteomes" id="UP000320623"/>
    </source>
</evidence>
<organism evidence="1 2">
    <name type="scientific">Candidatus Thermokryptus mobilis</name>
    <dbReference type="NCBI Taxonomy" id="1643428"/>
    <lineage>
        <taxon>Bacteria</taxon>
        <taxon>Pseudomonadati</taxon>
        <taxon>Candidatus Kryptoniota</taxon>
        <taxon>Candidatus Thermokryptus</taxon>
    </lineage>
</organism>
<name>A0A0S4ND69_9BACT</name>
<dbReference type="Proteomes" id="UP000320623">
    <property type="component" value="Unassembled WGS sequence"/>
</dbReference>
<sequence>MTYIIQVIHEHFSKKIHAIVLACIPNGKLNNIYTALYGSKIVKDLGLNVSNYHRL</sequence>
<gene>
    <name evidence="1" type="ORF">JGI1_02271</name>
</gene>
<dbReference type="AlphaFoldDB" id="A0A0S4ND69"/>
<dbReference type="EMBL" id="FAOO01000029">
    <property type="protein sequence ID" value="CUU09138.1"/>
    <property type="molecule type" value="Genomic_DNA"/>
</dbReference>
<reference evidence="2" key="1">
    <citation type="submission" date="2015-11" db="EMBL/GenBank/DDBJ databases">
        <authorList>
            <person name="Varghese N."/>
        </authorList>
    </citation>
    <scope>NUCLEOTIDE SEQUENCE [LARGE SCALE GENOMIC DNA]</scope>
</reference>
<evidence type="ECO:0000313" key="1">
    <source>
        <dbReference type="EMBL" id="CUU09138.1"/>
    </source>
</evidence>
<keyword evidence="2" id="KW-1185">Reference proteome</keyword>
<accession>A0A0S4ND69</accession>